<reference evidence="2 3" key="1">
    <citation type="submission" date="2018-11" db="EMBL/GenBank/DDBJ databases">
        <authorList>
            <consortium name="Pathogen Informatics"/>
        </authorList>
    </citation>
    <scope>NUCLEOTIDE SEQUENCE [LARGE SCALE GENOMIC DNA]</scope>
</reference>
<dbReference type="EMBL" id="UYRU01080029">
    <property type="protein sequence ID" value="VDN30697.1"/>
    <property type="molecule type" value="Genomic_DNA"/>
</dbReference>
<gene>
    <name evidence="2" type="ORF">DILT_LOCUS15588</name>
</gene>
<sequence>MPRTESYSRTAIFEANQMAQPSPKQSPKPKRSRHYVLSTPNATNACQRVHIVNKHRSAFPDAIICQQDQPTFHVINQHPQHHDQNHR</sequence>
<name>A0A3P7N8A8_DIBLA</name>
<dbReference type="Proteomes" id="UP000281553">
    <property type="component" value="Unassembled WGS sequence"/>
</dbReference>
<evidence type="ECO:0000313" key="2">
    <source>
        <dbReference type="EMBL" id="VDN30697.1"/>
    </source>
</evidence>
<evidence type="ECO:0000256" key="1">
    <source>
        <dbReference type="SAM" id="MobiDB-lite"/>
    </source>
</evidence>
<evidence type="ECO:0000313" key="3">
    <source>
        <dbReference type="Proteomes" id="UP000281553"/>
    </source>
</evidence>
<keyword evidence="3" id="KW-1185">Reference proteome</keyword>
<dbReference type="AlphaFoldDB" id="A0A3P7N8A8"/>
<proteinExistence type="predicted"/>
<protein>
    <submittedName>
        <fullName evidence="2">Uncharacterized protein</fullName>
    </submittedName>
</protein>
<accession>A0A3P7N8A8</accession>
<organism evidence="2 3">
    <name type="scientific">Dibothriocephalus latus</name>
    <name type="common">Fish tapeworm</name>
    <name type="synonym">Diphyllobothrium latum</name>
    <dbReference type="NCBI Taxonomy" id="60516"/>
    <lineage>
        <taxon>Eukaryota</taxon>
        <taxon>Metazoa</taxon>
        <taxon>Spiralia</taxon>
        <taxon>Lophotrochozoa</taxon>
        <taxon>Platyhelminthes</taxon>
        <taxon>Cestoda</taxon>
        <taxon>Eucestoda</taxon>
        <taxon>Diphyllobothriidea</taxon>
        <taxon>Diphyllobothriidae</taxon>
        <taxon>Dibothriocephalus</taxon>
    </lineage>
</organism>
<feature type="region of interest" description="Disordered" evidence="1">
    <location>
        <begin position="1"/>
        <end position="34"/>
    </location>
</feature>